<organism evidence="1 2">
    <name type="scientific">Maribacter chungangensis</name>
    <dbReference type="NCBI Taxonomy" id="1069117"/>
    <lineage>
        <taxon>Bacteria</taxon>
        <taxon>Pseudomonadati</taxon>
        <taxon>Bacteroidota</taxon>
        <taxon>Flavobacteriia</taxon>
        <taxon>Flavobacteriales</taxon>
        <taxon>Flavobacteriaceae</taxon>
        <taxon>Maribacter</taxon>
    </lineage>
</organism>
<dbReference type="RefSeq" id="WP_379933175.1">
    <property type="nucleotide sequence ID" value="NZ_JBHTHY010000004.1"/>
</dbReference>
<sequence length="157" mass="16732">MKKLALVVIAIIGFGVSKTNAQSEYNSAAGLGIDFGSDIVTLVGPSGKFFFQPEHAVTTELLFGSDIMLITALYQYHGNIEGAEGLKWFAGAGPSLYLGIGDASGSSFALRPSVGLDYKINNVPLAFSFDWRPAIIFEEGSGFQGAQFGLGFRYAFN</sequence>
<protein>
    <recommendedName>
        <fullName evidence="3">Outer membrane insertion C-signal</fullName>
    </recommendedName>
</protein>
<evidence type="ECO:0008006" key="3">
    <source>
        <dbReference type="Google" id="ProtNLM"/>
    </source>
</evidence>
<evidence type="ECO:0000313" key="1">
    <source>
        <dbReference type="EMBL" id="MFD0797077.1"/>
    </source>
</evidence>
<name>A0ABW3B1A0_9FLAO</name>
<comment type="caution">
    <text evidence="1">The sequence shown here is derived from an EMBL/GenBank/DDBJ whole genome shotgun (WGS) entry which is preliminary data.</text>
</comment>
<keyword evidence="2" id="KW-1185">Reference proteome</keyword>
<dbReference type="Proteomes" id="UP001597012">
    <property type="component" value="Unassembled WGS sequence"/>
</dbReference>
<accession>A0ABW3B1A0</accession>
<reference evidence="2" key="1">
    <citation type="journal article" date="2019" name="Int. J. Syst. Evol. Microbiol.">
        <title>The Global Catalogue of Microorganisms (GCM) 10K type strain sequencing project: providing services to taxonomists for standard genome sequencing and annotation.</title>
        <authorList>
            <consortium name="The Broad Institute Genomics Platform"/>
            <consortium name="The Broad Institute Genome Sequencing Center for Infectious Disease"/>
            <person name="Wu L."/>
            <person name="Ma J."/>
        </authorList>
    </citation>
    <scope>NUCLEOTIDE SEQUENCE [LARGE SCALE GENOMIC DNA]</scope>
    <source>
        <strain evidence="2">CCUG 61948</strain>
    </source>
</reference>
<dbReference type="EMBL" id="JBHTHY010000004">
    <property type="protein sequence ID" value="MFD0797077.1"/>
    <property type="molecule type" value="Genomic_DNA"/>
</dbReference>
<evidence type="ECO:0000313" key="2">
    <source>
        <dbReference type="Proteomes" id="UP001597012"/>
    </source>
</evidence>
<proteinExistence type="predicted"/>
<gene>
    <name evidence="1" type="ORF">ACFQZJ_06370</name>
</gene>